<dbReference type="GO" id="GO:0000976">
    <property type="term" value="F:transcription cis-regulatory region binding"/>
    <property type="evidence" value="ECO:0007669"/>
    <property type="project" value="TreeGrafter"/>
</dbReference>
<evidence type="ECO:0000256" key="3">
    <source>
        <dbReference type="ARBA" id="ARBA00023163"/>
    </source>
</evidence>
<evidence type="ECO:0000256" key="2">
    <source>
        <dbReference type="ARBA" id="ARBA00023125"/>
    </source>
</evidence>
<dbReference type="InterPro" id="IPR046335">
    <property type="entry name" value="LacI/GalR-like_sensor"/>
</dbReference>
<dbReference type="PANTHER" id="PTHR30146">
    <property type="entry name" value="LACI-RELATED TRANSCRIPTIONAL REPRESSOR"/>
    <property type="match status" value="1"/>
</dbReference>
<sequence>MASANTRDGNDAVVQPAKRPTIRDVAALAGVSKSLVSLVFSGGRVSDARRERVLIAAEELGYRPNMTARSLAAADGDFTGILVADLHNSIFSDIVDAARKEFSANGRGVLFSSASIPDAQGDLQLDRRALQVFGDLRPRSMLVVGTMPGLEDLERVVPGVPVVVASTIAPTISALATVRTDDERGIQLIIDHLVALGHRRIAHIGGGVEGGIVAQNRVSGYRDAMTQHGLAEYIQIADADFTERSGYLATRELLAGDSVPTAICAINDPAAIGALAAIEDSGLAGKIAVTGYDNSAQARLRQVSLTSIDPDNARIGYEAARRILELEASGAVQETQTLVEPSLVVRRSSVAPSELS</sequence>
<dbReference type="SUPFAM" id="SSF47413">
    <property type="entry name" value="lambda repressor-like DNA-binding domains"/>
    <property type="match status" value="1"/>
</dbReference>
<dbReference type="CDD" id="cd01392">
    <property type="entry name" value="HTH_LacI"/>
    <property type="match status" value="1"/>
</dbReference>
<evidence type="ECO:0000256" key="1">
    <source>
        <dbReference type="ARBA" id="ARBA00023015"/>
    </source>
</evidence>
<accession>A0A7J5B8H4</accession>
<dbReference type="Pfam" id="PF13377">
    <property type="entry name" value="Peripla_BP_3"/>
    <property type="match status" value="1"/>
</dbReference>
<dbReference type="RefSeq" id="WP_158052945.1">
    <property type="nucleotide sequence ID" value="NZ_WBKB01000008.1"/>
</dbReference>
<keyword evidence="2" id="KW-0238">DNA-binding</keyword>
<feature type="domain" description="HTH lacI-type" evidence="4">
    <location>
        <begin position="20"/>
        <end position="73"/>
    </location>
</feature>
<dbReference type="InterPro" id="IPR010982">
    <property type="entry name" value="Lambda_DNA-bd_dom_sf"/>
</dbReference>
<proteinExistence type="predicted"/>
<dbReference type="InterPro" id="IPR028082">
    <property type="entry name" value="Peripla_BP_I"/>
</dbReference>
<evidence type="ECO:0000313" key="6">
    <source>
        <dbReference type="Proteomes" id="UP000433493"/>
    </source>
</evidence>
<keyword evidence="1" id="KW-0805">Transcription regulation</keyword>
<gene>
    <name evidence="5" type="ORF">F8O05_11765</name>
</gene>
<dbReference type="Gene3D" id="3.40.50.2300">
    <property type="match status" value="2"/>
</dbReference>
<dbReference type="GO" id="GO:0003700">
    <property type="term" value="F:DNA-binding transcription factor activity"/>
    <property type="evidence" value="ECO:0007669"/>
    <property type="project" value="TreeGrafter"/>
</dbReference>
<evidence type="ECO:0000313" key="5">
    <source>
        <dbReference type="EMBL" id="KAB1641626.1"/>
    </source>
</evidence>
<dbReference type="OrthoDB" id="9785139at2"/>
<dbReference type="Pfam" id="PF00356">
    <property type="entry name" value="LacI"/>
    <property type="match status" value="1"/>
</dbReference>
<name>A0A7J5B8H4_9MICO</name>
<dbReference type="Gene3D" id="1.10.260.40">
    <property type="entry name" value="lambda repressor-like DNA-binding domains"/>
    <property type="match status" value="1"/>
</dbReference>
<comment type="caution">
    <text evidence="5">The sequence shown here is derived from an EMBL/GenBank/DDBJ whole genome shotgun (WGS) entry which is preliminary data.</text>
</comment>
<keyword evidence="6" id="KW-1185">Reference proteome</keyword>
<dbReference type="Proteomes" id="UP000433493">
    <property type="component" value="Unassembled WGS sequence"/>
</dbReference>
<dbReference type="PROSITE" id="PS50932">
    <property type="entry name" value="HTH_LACI_2"/>
    <property type="match status" value="1"/>
</dbReference>
<dbReference type="InterPro" id="IPR000843">
    <property type="entry name" value="HTH_LacI"/>
</dbReference>
<keyword evidence="3" id="KW-0804">Transcription</keyword>
<protein>
    <submittedName>
        <fullName evidence="5">LacI family transcriptional regulator</fullName>
    </submittedName>
</protein>
<dbReference type="AlphaFoldDB" id="A0A7J5B8H4"/>
<dbReference type="PANTHER" id="PTHR30146:SF155">
    <property type="entry name" value="ALANINE RACEMASE"/>
    <property type="match status" value="1"/>
</dbReference>
<dbReference type="EMBL" id="WBKB01000008">
    <property type="protein sequence ID" value="KAB1641626.1"/>
    <property type="molecule type" value="Genomic_DNA"/>
</dbReference>
<evidence type="ECO:0000259" key="4">
    <source>
        <dbReference type="PROSITE" id="PS50932"/>
    </source>
</evidence>
<dbReference type="SUPFAM" id="SSF53822">
    <property type="entry name" value="Periplasmic binding protein-like I"/>
    <property type="match status" value="1"/>
</dbReference>
<dbReference type="CDD" id="cd06267">
    <property type="entry name" value="PBP1_LacI_sugar_binding-like"/>
    <property type="match status" value="1"/>
</dbReference>
<organism evidence="5 6">
    <name type="scientific">Gulosibacter chungangensis</name>
    <dbReference type="NCBI Taxonomy" id="979746"/>
    <lineage>
        <taxon>Bacteria</taxon>
        <taxon>Bacillati</taxon>
        <taxon>Actinomycetota</taxon>
        <taxon>Actinomycetes</taxon>
        <taxon>Micrococcales</taxon>
        <taxon>Microbacteriaceae</taxon>
        <taxon>Gulosibacter</taxon>
    </lineage>
</organism>
<reference evidence="5 6" key="1">
    <citation type="submission" date="2019-09" db="EMBL/GenBank/DDBJ databases">
        <title>Phylogeny of genus Pseudoclavibacter and closely related genus.</title>
        <authorList>
            <person name="Li Y."/>
        </authorList>
    </citation>
    <scope>NUCLEOTIDE SEQUENCE [LARGE SCALE GENOMIC DNA]</scope>
    <source>
        <strain evidence="5 6">KCTC 13959</strain>
    </source>
</reference>
<dbReference type="SMART" id="SM00354">
    <property type="entry name" value="HTH_LACI"/>
    <property type="match status" value="1"/>
</dbReference>